<gene>
    <name evidence="2" type="ORF">J7S33_00260</name>
    <name evidence="1" type="ORF">JOE68_000051</name>
</gene>
<organism evidence="2 3">
    <name type="scientific">Saccharothrix algeriensis</name>
    <dbReference type="NCBI Taxonomy" id="173560"/>
    <lineage>
        <taxon>Bacteria</taxon>
        <taxon>Bacillati</taxon>
        <taxon>Actinomycetota</taxon>
        <taxon>Actinomycetes</taxon>
        <taxon>Pseudonocardiales</taxon>
        <taxon>Pseudonocardiaceae</taxon>
        <taxon>Saccharothrix</taxon>
    </lineage>
</organism>
<evidence type="ECO:0000313" key="2">
    <source>
        <dbReference type="EMBL" id="QTR03547.1"/>
    </source>
</evidence>
<dbReference type="Proteomes" id="UP000671828">
    <property type="component" value="Chromosome"/>
</dbReference>
<accession>A0A8T8HYT7</accession>
<name>A0A8T8HYT7_9PSEU</name>
<proteinExistence type="predicted"/>
<dbReference type="EMBL" id="CP072788">
    <property type="protein sequence ID" value="QTR03547.1"/>
    <property type="molecule type" value="Genomic_DNA"/>
</dbReference>
<dbReference type="Proteomes" id="UP001195724">
    <property type="component" value="Unassembled WGS sequence"/>
</dbReference>
<dbReference type="RefSeq" id="WP_204840322.1">
    <property type="nucleotide sequence ID" value="NZ_JAFBCL010000001.1"/>
</dbReference>
<dbReference type="AlphaFoldDB" id="A0A8T8HYT7"/>
<reference evidence="1 4" key="1">
    <citation type="submission" date="2021-01" db="EMBL/GenBank/DDBJ databases">
        <title>Sequencing the genomes of 1000 actinobacteria strains.</title>
        <authorList>
            <person name="Klenk H.-P."/>
        </authorList>
    </citation>
    <scope>NUCLEOTIDE SEQUENCE [LARGE SCALE GENOMIC DNA]</scope>
    <source>
        <strain evidence="1 4">DSM 44581</strain>
    </source>
</reference>
<sequence length="45" mass="5028">MKRNVRLVVARLRQRLTAAGNPGLFQALRDGAAEGRSTGRHRRVD</sequence>
<protein>
    <submittedName>
        <fullName evidence="2">Uncharacterized protein</fullName>
    </submittedName>
</protein>
<evidence type="ECO:0000313" key="4">
    <source>
        <dbReference type="Proteomes" id="UP001195724"/>
    </source>
</evidence>
<dbReference type="EMBL" id="JAFBCL010000001">
    <property type="protein sequence ID" value="MBM7809186.1"/>
    <property type="molecule type" value="Genomic_DNA"/>
</dbReference>
<keyword evidence="4" id="KW-1185">Reference proteome</keyword>
<reference evidence="2" key="2">
    <citation type="submission" date="2021-04" db="EMBL/GenBank/DDBJ databases">
        <title>Saccharothrix algeriensis WGS.</title>
        <authorList>
            <person name="Stuskova K."/>
            <person name="Hakalova E."/>
            <person name="Tebbal A.B."/>
            <person name="Eichmeier A."/>
        </authorList>
    </citation>
    <scope>NUCLEOTIDE SEQUENCE</scope>
    <source>
        <strain evidence="2">NRRL B-24137</strain>
    </source>
</reference>
<evidence type="ECO:0000313" key="3">
    <source>
        <dbReference type="Proteomes" id="UP000671828"/>
    </source>
</evidence>
<evidence type="ECO:0000313" key="1">
    <source>
        <dbReference type="EMBL" id="MBM7809186.1"/>
    </source>
</evidence>